<feature type="transmembrane region" description="Helical" evidence="9">
    <location>
        <begin position="417"/>
        <end position="445"/>
    </location>
</feature>
<dbReference type="SUPFAM" id="SSF161098">
    <property type="entry name" value="MetI-like"/>
    <property type="match status" value="2"/>
</dbReference>
<keyword evidence="4" id="KW-0997">Cell inner membrane</keyword>
<evidence type="ECO:0000256" key="9">
    <source>
        <dbReference type="RuleBase" id="RU363032"/>
    </source>
</evidence>
<dbReference type="CDD" id="cd06261">
    <property type="entry name" value="TM_PBP2"/>
    <property type="match status" value="2"/>
</dbReference>
<dbReference type="EMBL" id="UGMA01000005">
    <property type="protein sequence ID" value="STU97584.1"/>
    <property type="molecule type" value="Genomic_DNA"/>
</dbReference>
<dbReference type="AlphaFoldDB" id="A0A378A3T1"/>
<accession>A0A378A3T1</accession>
<comment type="similarity">
    <text evidence="8">Belongs to the binding-protein-dependent transport system permease family. OppBC subfamily.</text>
</comment>
<feature type="transmembrane region" description="Helical" evidence="9">
    <location>
        <begin position="7"/>
        <end position="30"/>
    </location>
</feature>
<protein>
    <submittedName>
        <fullName evidence="11">Dipeptide transport system permease DppB</fullName>
    </submittedName>
</protein>
<comment type="subcellular location">
    <subcellularLocation>
        <location evidence="1">Cell inner membrane</location>
        <topology evidence="1">Multi-pass membrane protein</topology>
    </subcellularLocation>
    <subcellularLocation>
        <location evidence="9">Cell membrane</location>
        <topology evidence="9">Multi-pass membrane protein</topology>
    </subcellularLocation>
</comment>
<dbReference type="InterPro" id="IPR045621">
    <property type="entry name" value="BPD_transp_1_N"/>
</dbReference>
<evidence type="ECO:0000256" key="6">
    <source>
        <dbReference type="ARBA" id="ARBA00022989"/>
    </source>
</evidence>
<feature type="transmembrane region" description="Helical" evidence="9">
    <location>
        <begin position="457"/>
        <end position="478"/>
    </location>
</feature>
<reference evidence="11 12" key="1">
    <citation type="submission" date="2018-06" db="EMBL/GenBank/DDBJ databases">
        <authorList>
            <consortium name="Pathogen Informatics"/>
            <person name="Doyle S."/>
        </authorList>
    </citation>
    <scope>NUCLEOTIDE SEQUENCE [LARGE SCALE GENOMIC DNA]</scope>
    <source>
        <strain evidence="11 12">NCTC9504</strain>
    </source>
</reference>
<evidence type="ECO:0000313" key="12">
    <source>
        <dbReference type="Proteomes" id="UP000254020"/>
    </source>
</evidence>
<evidence type="ECO:0000256" key="3">
    <source>
        <dbReference type="ARBA" id="ARBA00022475"/>
    </source>
</evidence>
<evidence type="ECO:0000313" key="11">
    <source>
        <dbReference type="EMBL" id="STU97584.1"/>
    </source>
</evidence>
<dbReference type="PANTHER" id="PTHR43163">
    <property type="entry name" value="DIPEPTIDE TRANSPORT SYSTEM PERMEASE PROTEIN DPPB-RELATED"/>
    <property type="match status" value="1"/>
</dbReference>
<evidence type="ECO:0000256" key="4">
    <source>
        <dbReference type="ARBA" id="ARBA00022519"/>
    </source>
</evidence>
<dbReference type="Pfam" id="PF00528">
    <property type="entry name" value="BPD_transp_1"/>
    <property type="match status" value="2"/>
</dbReference>
<sequence length="569" mass="60956">MINTLLYRILLAIPTMLGVAVICFMLVQIAPGDPLVSVMPPDASEALRQTLMQAYGFDKPLPLQFIHWLWRALHGDLGMSVATGRPVIDEVMTAVAYSLRLALLATAIGFVLGSLFGFVAGYFRNSVIDRLASVLSVFGVSVPHYWLGMLLVILCSVKFALLPATGGGPIGEVGWQWDWAHLQFMLLPALTLSVIPTGIIARTVRSQVADILSQEFIVGLRARGLNESRIFVHVMKNAAPTALAVMGLQVGYLMGGSILVETVFSWPGTGLLLNTAIFQRDLPCCRAPSGCWRCFSCCSTCWWIFCRPPSTRVLRGADHGGYSNDESGPGRSGPRFPARLLARRAAPPTARPRRGGGGVVILLLLALALFGPWLIVKDPYQTSMFLRLKPIGSDGFPLGSDELGRDMLSRLILGTRLSLFMGIVPVVFAFFIGGAIGIIAGYTGGKTNTVIMRTVDVFYAFPSVLLAIALSGALGAGIGNALLSLTLVFVPQVARIAESVTAQVRHMDYIDAARATGASALTIIRVQVLGNVLGPIFVFSTGLISVCMILASGLSFLGLGVRPPEPEWG</sequence>
<evidence type="ECO:0000256" key="7">
    <source>
        <dbReference type="ARBA" id="ARBA00023136"/>
    </source>
</evidence>
<dbReference type="PANTHER" id="PTHR43163:SF6">
    <property type="entry name" value="DIPEPTIDE TRANSPORT SYSTEM PERMEASE PROTEIN DPPB-RELATED"/>
    <property type="match status" value="1"/>
</dbReference>
<dbReference type="Proteomes" id="UP000254020">
    <property type="component" value="Unassembled WGS sequence"/>
</dbReference>
<dbReference type="GO" id="GO:0071916">
    <property type="term" value="F:dipeptide transmembrane transporter activity"/>
    <property type="evidence" value="ECO:0007669"/>
    <property type="project" value="TreeGrafter"/>
</dbReference>
<dbReference type="InterPro" id="IPR035906">
    <property type="entry name" value="MetI-like_sf"/>
</dbReference>
<feature type="domain" description="ABC transmembrane type-1" evidence="10">
    <location>
        <begin position="95"/>
        <end position="313"/>
    </location>
</feature>
<evidence type="ECO:0000259" key="10">
    <source>
        <dbReference type="PROSITE" id="PS50928"/>
    </source>
</evidence>
<evidence type="ECO:0000256" key="5">
    <source>
        <dbReference type="ARBA" id="ARBA00022692"/>
    </source>
</evidence>
<feature type="transmembrane region" description="Helical" evidence="9">
    <location>
        <begin position="536"/>
        <end position="561"/>
    </location>
</feature>
<feature type="transmembrane region" description="Helical" evidence="9">
    <location>
        <begin position="135"/>
        <end position="161"/>
    </location>
</feature>
<feature type="transmembrane region" description="Helical" evidence="9">
    <location>
        <begin position="357"/>
        <end position="376"/>
    </location>
</feature>
<proteinExistence type="inferred from homology"/>
<evidence type="ECO:0000256" key="2">
    <source>
        <dbReference type="ARBA" id="ARBA00022448"/>
    </source>
</evidence>
<keyword evidence="6 9" id="KW-1133">Transmembrane helix</keyword>
<dbReference type="GO" id="GO:0005886">
    <property type="term" value="C:plasma membrane"/>
    <property type="evidence" value="ECO:0007669"/>
    <property type="project" value="UniProtKB-SubCell"/>
</dbReference>
<dbReference type="Pfam" id="PF19300">
    <property type="entry name" value="BPD_transp_1_N"/>
    <property type="match status" value="1"/>
</dbReference>
<organism evidence="11 12">
    <name type="scientific">Klebsiella pneumoniae subsp. pneumoniae</name>
    <dbReference type="NCBI Taxonomy" id="72407"/>
    <lineage>
        <taxon>Bacteria</taxon>
        <taxon>Pseudomonadati</taxon>
        <taxon>Pseudomonadota</taxon>
        <taxon>Gammaproteobacteria</taxon>
        <taxon>Enterobacterales</taxon>
        <taxon>Enterobacteriaceae</taxon>
        <taxon>Klebsiella/Raoultella group</taxon>
        <taxon>Klebsiella</taxon>
        <taxon>Klebsiella pneumoniae complex</taxon>
    </lineage>
</organism>
<dbReference type="PROSITE" id="PS50928">
    <property type="entry name" value="ABC_TM1"/>
    <property type="match status" value="2"/>
</dbReference>
<evidence type="ECO:0000256" key="8">
    <source>
        <dbReference type="ARBA" id="ARBA00024202"/>
    </source>
</evidence>
<dbReference type="InterPro" id="IPR000515">
    <property type="entry name" value="MetI-like"/>
</dbReference>
<dbReference type="Gene3D" id="1.10.3720.10">
    <property type="entry name" value="MetI-like"/>
    <property type="match status" value="2"/>
</dbReference>
<gene>
    <name evidence="11" type="primary">gsiC_6</name>
    <name evidence="11" type="ORF">NCTC9504_04847</name>
</gene>
<feature type="transmembrane region" description="Helical" evidence="9">
    <location>
        <begin position="101"/>
        <end position="123"/>
    </location>
</feature>
<keyword evidence="2 9" id="KW-0813">Transport</keyword>
<feature type="domain" description="ABC transmembrane type-1" evidence="10">
    <location>
        <begin position="415"/>
        <end position="569"/>
    </location>
</feature>
<feature type="transmembrane region" description="Helical" evidence="9">
    <location>
        <begin position="181"/>
        <end position="201"/>
    </location>
</feature>
<keyword evidence="5 9" id="KW-0812">Transmembrane</keyword>
<evidence type="ECO:0000256" key="1">
    <source>
        <dbReference type="ARBA" id="ARBA00004429"/>
    </source>
</evidence>
<keyword evidence="7 9" id="KW-0472">Membrane</keyword>
<name>A0A378A3T1_KLEPN</name>
<keyword evidence="3" id="KW-1003">Cell membrane</keyword>